<dbReference type="InterPro" id="IPR009081">
    <property type="entry name" value="PP-bd_ACP"/>
</dbReference>
<dbReference type="Gene3D" id="1.10.1200.10">
    <property type="entry name" value="ACP-like"/>
    <property type="match status" value="1"/>
</dbReference>
<dbReference type="Pfam" id="PF00550">
    <property type="entry name" value="PP-binding"/>
    <property type="match status" value="1"/>
</dbReference>
<dbReference type="SUPFAM" id="SSF47336">
    <property type="entry name" value="ACP-like"/>
    <property type="match status" value="1"/>
</dbReference>
<feature type="domain" description="Carrier" evidence="1">
    <location>
        <begin position="2"/>
        <end position="78"/>
    </location>
</feature>
<reference evidence="2 3" key="1">
    <citation type="submission" date="2021-02" db="EMBL/GenBank/DDBJ databases">
        <title>Actinophytocola xerophila sp. nov., isolated from soil of cotton cropping field.</title>
        <authorList>
            <person name="Huang R."/>
            <person name="Chen X."/>
            <person name="Ge X."/>
            <person name="Liu W."/>
        </authorList>
    </citation>
    <scope>NUCLEOTIDE SEQUENCE [LARGE SCALE GENOMIC DNA]</scope>
    <source>
        <strain evidence="2 3">S1-96</strain>
    </source>
</reference>
<comment type="caution">
    <text evidence="2">The sequence shown here is derived from an EMBL/GenBank/DDBJ whole genome shotgun (WGS) entry which is preliminary data.</text>
</comment>
<gene>
    <name evidence="2" type="ORF">JT362_11065</name>
</gene>
<protein>
    <submittedName>
        <fullName evidence="2">Acyl carrier protein</fullName>
    </submittedName>
</protein>
<accession>A0ABT2J719</accession>
<evidence type="ECO:0000313" key="3">
    <source>
        <dbReference type="Proteomes" id="UP001156441"/>
    </source>
</evidence>
<dbReference type="PROSITE" id="PS50075">
    <property type="entry name" value="CARRIER"/>
    <property type="match status" value="1"/>
</dbReference>
<evidence type="ECO:0000313" key="2">
    <source>
        <dbReference type="EMBL" id="MCT2583657.1"/>
    </source>
</evidence>
<organism evidence="2 3">
    <name type="scientific">Actinophytocola gossypii</name>
    <dbReference type="NCBI Taxonomy" id="2812003"/>
    <lineage>
        <taxon>Bacteria</taxon>
        <taxon>Bacillati</taxon>
        <taxon>Actinomycetota</taxon>
        <taxon>Actinomycetes</taxon>
        <taxon>Pseudonocardiales</taxon>
        <taxon>Pseudonocardiaceae</taxon>
    </lineage>
</organism>
<dbReference type="RefSeq" id="WP_260191011.1">
    <property type="nucleotide sequence ID" value="NZ_JAFFZE010000009.1"/>
</dbReference>
<dbReference type="EMBL" id="JAFFZE010000009">
    <property type="protein sequence ID" value="MCT2583657.1"/>
    <property type="molecule type" value="Genomic_DNA"/>
</dbReference>
<name>A0ABT2J719_9PSEU</name>
<evidence type="ECO:0000259" key="1">
    <source>
        <dbReference type="PROSITE" id="PS50075"/>
    </source>
</evidence>
<dbReference type="Proteomes" id="UP001156441">
    <property type="component" value="Unassembled WGS sequence"/>
</dbReference>
<keyword evidence="3" id="KW-1185">Reference proteome</keyword>
<dbReference type="InterPro" id="IPR036736">
    <property type="entry name" value="ACP-like_sf"/>
</dbReference>
<sequence length="81" mass="8897">MITIDELASLIRQEMRGKLPKDTQIDENTRLDSLGLSSLQVSEVVFTLEDEHGVEFDPARAANAQTLGDLLALGNSVLETR</sequence>
<proteinExistence type="predicted"/>